<keyword evidence="1" id="KW-1133">Transmembrane helix</keyword>
<gene>
    <name evidence="2" type="ORF">EPI10_018538</name>
</gene>
<name>A0A5B6UBY1_9ROSI</name>
<reference evidence="3" key="1">
    <citation type="journal article" date="2019" name="Plant Biotechnol. J.">
        <title>Genome sequencing of the Australian wild diploid species Gossypium australe highlights disease resistance and delayed gland morphogenesis.</title>
        <authorList>
            <person name="Cai Y."/>
            <person name="Cai X."/>
            <person name="Wang Q."/>
            <person name="Wang P."/>
            <person name="Zhang Y."/>
            <person name="Cai C."/>
            <person name="Xu Y."/>
            <person name="Wang K."/>
            <person name="Zhou Z."/>
            <person name="Wang C."/>
            <person name="Geng S."/>
            <person name="Li B."/>
            <person name="Dong Q."/>
            <person name="Hou Y."/>
            <person name="Wang H."/>
            <person name="Ai P."/>
            <person name="Liu Z."/>
            <person name="Yi F."/>
            <person name="Sun M."/>
            <person name="An G."/>
            <person name="Cheng J."/>
            <person name="Zhang Y."/>
            <person name="Shi Q."/>
            <person name="Xie Y."/>
            <person name="Shi X."/>
            <person name="Chang Y."/>
            <person name="Huang F."/>
            <person name="Chen Y."/>
            <person name="Hong S."/>
            <person name="Mi L."/>
            <person name="Sun Q."/>
            <person name="Zhang L."/>
            <person name="Zhou B."/>
            <person name="Peng R."/>
            <person name="Zhang X."/>
            <person name="Liu F."/>
        </authorList>
    </citation>
    <scope>NUCLEOTIDE SEQUENCE [LARGE SCALE GENOMIC DNA]</scope>
    <source>
        <strain evidence="3">cv. PA1801</strain>
    </source>
</reference>
<comment type="caution">
    <text evidence="2">The sequence shown here is derived from an EMBL/GenBank/DDBJ whole genome shotgun (WGS) entry which is preliminary data.</text>
</comment>
<dbReference type="EMBL" id="SMMG02000012">
    <property type="protein sequence ID" value="KAA3455521.1"/>
    <property type="molecule type" value="Genomic_DNA"/>
</dbReference>
<accession>A0A5B6UBY1</accession>
<keyword evidence="1" id="KW-0472">Membrane</keyword>
<evidence type="ECO:0000313" key="2">
    <source>
        <dbReference type="EMBL" id="KAA3455521.1"/>
    </source>
</evidence>
<proteinExistence type="predicted"/>
<evidence type="ECO:0000313" key="3">
    <source>
        <dbReference type="Proteomes" id="UP000325315"/>
    </source>
</evidence>
<keyword evidence="1" id="KW-0812">Transmembrane</keyword>
<dbReference type="AlphaFoldDB" id="A0A5B6UBY1"/>
<sequence length="87" mass="9863">MKILVKSQTNRIGPALSLISIFFIFSPSFLPLLNRVSVDCVVIEKVYVTYDSFLVNWKAKLVVPKQLRSDRSIGPPFNCNAFLACRQ</sequence>
<dbReference type="OrthoDB" id="10251508at2759"/>
<organism evidence="2 3">
    <name type="scientific">Gossypium australe</name>
    <dbReference type="NCBI Taxonomy" id="47621"/>
    <lineage>
        <taxon>Eukaryota</taxon>
        <taxon>Viridiplantae</taxon>
        <taxon>Streptophyta</taxon>
        <taxon>Embryophyta</taxon>
        <taxon>Tracheophyta</taxon>
        <taxon>Spermatophyta</taxon>
        <taxon>Magnoliopsida</taxon>
        <taxon>eudicotyledons</taxon>
        <taxon>Gunneridae</taxon>
        <taxon>Pentapetalae</taxon>
        <taxon>rosids</taxon>
        <taxon>malvids</taxon>
        <taxon>Malvales</taxon>
        <taxon>Malvaceae</taxon>
        <taxon>Malvoideae</taxon>
        <taxon>Gossypium</taxon>
    </lineage>
</organism>
<keyword evidence="3" id="KW-1185">Reference proteome</keyword>
<dbReference type="Proteomes" id="UP000325315">
    <property type="component" value="Unassembled WGS sequence"/>
</dbReference>
<evidence type="ECO:0000256" key="1">
    <source>
        <dbReference type="SAM" id="Phobius"/>
    </source>
</evidence>
<feature type="transmembrane region" description="Helical" evidence="1">
    <location>
        <begin position="12"/>
        <end position="33"/>
    </location>
</feature>
<protein>
    <submittedName>
        <fullName evidence="2">Magnesium transporter MRS2-11, chloroplastic-like isoform X1</fullName>
    </submittedName>
</protein>